<dbReference type="Proteomes" id="UP001153334">
    <property type="component" value="Unassembled WGS sequence"/>
</dbReference>
<sequence>MTLDCNITADWIHLGNDLERMKAKDYQPSVDELENFVRNGQEIIRWIQFRINRVDFETYTESRMEENEENRTRISEIREWIDWANALVDKIKATAAAAAAAATKETEDTKTKDN</sequence>
<dbReference type="EMBL" id="JAPESX010003070">
    <property type="protein sequence ID" value="KAJ8105799.1"/>
    <property type="molecule type" value="Genomic_DNA"/>
</dbReference>
<proteinExistence type="predicted"/>
<keyword evidence="2" id="KW-1185">Reference proteome</keyword>
<reference evidence="1" key="1">
    <citation type="submission" date="2022-11" db="EMBL/GenBank/DDBJ databases">
        <title>Genome Sequence of Nemania bipapillata.</title>
        <authorList>
            <person name="Buettner E."/>
        </authorList>
    </citation>
    <scope>NUCLEOTIDE SEQUENCE</scope>
    <source>
        <strain evidence="1">CP14</strain>
    </source>
</reference>
<organism evidence="1 2">
    <name type="scientific">Nemania bipapillata</name>
    <dbReference type="NCBI Taxonomy" id="110536"/>
    <lineage>
        <taxon>Eukaryota</taxon>
        <taxon>Fungi</taxon>
        <taxon>Dikarya</taxon>
        <taxon>Ascomycota</taxon>
        <taxon>Pezizomycotina</taxon>
        <taxon>Sordariomycetes</taxon>
        <taxon>Xylariomycetidae</taxon>
        <taxon>Xylariales</taxon>
        <taxon>Xylariaceae</taxon>
        <taxon>Nemania</taxon>
    </lineage>
</organism>
<name>A0ACC2HRU7_9PEZI</name>
<evidence type="ECO:0000313" key="2">
    <source>
        <dbReference type="Proteomes" id="UP001153334"/>
    </source>
</evidence>
<evidence type="ECO:0000313" key="1">
    <source>
        <dbReference type="EMBL" id="KAJ8105799.1"/>
    </source>
</evidence>
<protein>
    <submittedName>
        <fullName evidence="1">Uncharacterized protein</fullName>
    </submittedName>
</protein>
<accession>A0ACC2HRU7</accession>
<gene>
    <name evidence="1" type="ORF">ONZ43_g7280</name>
</gene>
<comment type="caution">
    <text evidence="1">The sequence shown here is derived from an EMBL/GenBank/DDBJ whole genome shotgun (WGS) entry which is preliminary data.</text>
</comment>